<comment type="similarity">
    <text evidence="1">Belongs to the short-chain dehydrogenases/reductases (SDR) family.</text>
</comment>
<evidence type="ECO:0000259" key="3">
    <source>
        <dbReference type="SMART" id="SM00822"/>
    </source>
</evidence>
<dbReference type="GO" id="GO:0016491">
    <property type="term" value="F:oxidoreductase activity"/>
    <property type="evidence" value="ECO:0007669"/>
    <property type="project" value="UniProtKB-KW"/>
</dbReference>
<dbReference type="STRING" id="134601.AFA91_26225"/>
<dbReference type="SUPFAM" id="SSF51735">
    <property type="entry name" value="NAD(P)-binding Rossmann-fold domains"/>
    <property type="match status" value="1"/>
</dbReference>
<dbReference type="InterPro" id="IPR036291">
    <property type="entry name" value="NAD(P)-bd_dom_sf"/>
</dbReference>
<sequence length="246" mass="24991">MTDLTGRLALVTGGARGIGAAIVRRLAADGAAVAFTYSSSAAESAKLVAEVEADGGTAVAFRADAGNAEQVRTSVEATVSQLGGLDILVNNAGVGTFGDVESLGLEEFDRMVAVNVRGVFAAIQAAIPHLGEGGRIINIGSVYADRLAIPGLAVYAMTKAAIAGLTRGLTREQAPRGITINNVQPGPTATDMNPDRGEYADASRSFIALGRYGQATEVAGVVSYLAGPESGFVTGANWNIDGGYTA</sequence>
<evidence type="ECO:0000313" key="5">
    <source>
        <dbReference type="Proteomes" id="UP000062255"/>
    </source>
</evidence>
<proteinExistence type="inferred from homology"/>
<dbReference type="OrthoDB" id="154414at2"/>
<organism evidence="4 5">
    <name type="scientific">Mycolicibacterium goodii</name>
    <name type="common">Mycobacterium goodii</name>
    <dbReference type="NCBI Taxonomy" id="134601"/>
    <lineage>
        <taxon>Bacteria</taxon>
        <taxon>Bacillati</taxon>
        <taxon>Actinomycetota</taxon>
        <taxon>Actinomycetes</taxon>
        <taxon>Mycobacteriales</taxon>
        <taxon>Mycobacteriaceae</taxon>
        <taxon>Mycolicibacterium</taxon>
    </lineage>
</organism>
<dbReference type="EMBL" id="CP012150">
    <property type="protein sequence ID" value="AKS34810.1"/>
    <property type="molecule type" value="Genomic_DNA"/>
</dbReference>
<dbReference type="FunFam" id="3.40.50.720:FF:000084">
    <property type="entry name" value="Short-chain dehydrogenase reductase"/>
    <property type="match status" value="1"/>
</dbReference>
<dbReference type="Pfam" id="PF13561">
    <property type="entry name" value="adh_short_C2"/>
    <property type="match status" value="1"/>
</dbReference>
<dbReference type="PATRIC" id="fig|134601.6.peg.5418"/>
<dbReference type="Proteomes" id="UP000062255">
    <property type="component" value="Chromosome"/>
</dbReference>
<dbReference type="PRINTS" id="PR00081">
    <property type="entry name" value="GDHRDH"/>
</dbReference>
<gene>
    <name evidence="4" type="ORF">AFA91_26225</name>
</gene>
<dbReference type="AlphaFoldDB" id="A0A0K0XBN1"/>
<dbReference type="InterPro" id="IPR057326">
    <property type="entry name" value="KR_dom"/>
</dbReference>
<dbReference type="PANTHER" id="PTHR43639">
    <property type="entry name" value="OXIDOREDUCTASE, SHORT-CHAIN DEHYDROGENASE/REDUCTASE FAMILY (AFU_ORTHOLOGUE AFUA_5G02870)"/>
    <property type="match status" value="1"/>
</dbReference>
<dbReference type="SMART" id="SM00822">
    <property type="entry name" value="PKS_KR"/>
    <property type="match status" value="1"/>
</dbReference>
<dbReference type="Gene3D" id="3.40.50.720">
    <property type="entry name" value="NAD(P)-binding Rossmann-like Domain"/>
    <property type="match status" value="1"/>
</dbReference>
<name>A0A0K0XBN1_MYCGD</name>
<keyword evidence="2" id="KW-0560">Oxidoreductase</keyword>
<evidence type="ECO:0000256" key="2">
    <source>
        <dbReference type="ARBA" id="ARBA00023002"/>
    </source>
</evidence>
<protein>
    <submittedName>
        <fullName evidence="4">Oxidoreductase</fullName>
    </submittedName>
</protein>
<evidence type="ECO:0000256" key="1">
    <source>
        <dbReference type="ARBA" id="ARBA00006484"/>
    </source>
</evidence>
<reference evidence="4 5" key="1">
    <citation type="submission" date="2015-07" db="EMBL/GenBank/DDBJ databases">
        <title>Complete genome sequence of Mycobacterium goodii X7B, a facultative thermophilic biodesulfurizing bacterium.</title>
        <authorList>
            <person name="Yu B."/>
            <person name="Li F."/>
            <person name="Xu P."/>
        </authorList>
    </citation>
    <scope>NUCLEOTIDE SEQUENCE [LARGE SCALE GENOMIC DNA]</scope>
    <source>
        <strain evidence="4 5">X7B</strain>
    </source>
</reference>
<evidence type="ECO:0000313" key="4">
    <source>
        <dbReference type="EMBL" id="AKS34810.1"/>
    </source>
</evidence>
<dbReference type="RefSeq" id="WP_049747265.1">
    <property type="nucleotide sequence ID" value="NZ_CP012150.1"/>
</dbReference>
<dbReference type="KEGG" id="mgo:AFA91_26225"/>
<dbReference type="PRINTS" id="PR00080">
    <property type="entry name" value="SDRFAMILY"/>
</dbReference>
<feature type="domain" description="Ketoreductase" evidence="3">
    <location>
        <begin position="7"/>
        <end position="186"/>
    </location>
</feature>
<dbReference type="PANTHER" id="PTHR43639:SF1">
    <property type="entry name" value="SHORT-CHAIN DEHYDROGENASE_REDUCTASE FAMILY PROTEIN"/>
    <property type="match status" value="1"/>
</dbReference>
<dbReference type="InterPro" id="IPR002347">
    <property type="entry name" value="SDR_fam"/>
</dbReference>
<accession>A0A0K0XBN1</accession>